<reference evidence="3 4" key="1">
    <citation type="submission" date="2014-11" db="EMBL/GenBank/DDBJ databases">
        <authorList>
            <person name="Zhu J."/>
            <person name="Qi W."/>
            <person name="Song R."/>
        </authorList>
    </citation>
    <scope>NUCLEOTIDE SEQUENCE [LARGE SCALE GENOMIC DNA]</scope>
</reference>
<evidence type="ECO:0000313" key="4">
    <source>
        <dbReference type="Proteomes" id="UP000041254"/>
    </source>
</evidence>
<feature type="compositionally biased region" description="Basic and acidic residues" evidence="1">
    <location>
        <begin position="45"/>
        <end position="58"/>
    </location>
</feature>
<evidence type="ECO:0000313" key="3">
    <source>
        <dbReference type="EMBL" id="CEL95805.1"/>
    </source>
</evidence>
<keyword evidence="4" id="KW-1185">Reference proteome</keyword>
<sequence>MQTERSVSLPVDGARKRRKSATRLASNAAAHERRRQQIGQPAISEEGRRGWKTRRENAQRAGVTEDELRARRSAAAKAVWETRRNNAQHVTLTEAEQREQRIHHSAAAKAGWETRRSDAQERGFTREELRERQSRAAKKGWEKQQETATEARKRECQEGVIKRLAQMKENNRVRQEFIDRFPWGSFLCVNQYAEVTAHYRHVKHPCVVCSRAFRCTFSEGGKCLGESDLRRCIDEAEQQWQRYKRLRLEDTMAAQREKERRDRAQFILDTLNEISSDKVRRIDLQALANFTHLLQFRDEDRPDPANPRDALCVRALSYSEWYPDHPVMAKFDGAPLQVAAIRWEDKTVTICIECMCHLTRPRVKTCPRLSLANGLWRGPMDCKKVKIVSERTEGELLLVSKAIPFHCIYKLYPAGDGSGVVSDADRQLAVFGTVFVVPQDVDRLHYEIQAILPRDVDQMSRYIRIVYICQNEKADFKFIKKHARQMLGVDGSKITLLMEFLQRNCYRYAEDEVWVDPKCVIKLPEPRVSSGDAASYAEVPRLWLEFAEESDLFEENLEQDDTIDRRHRDMYGVSMDDRKEVCVTTSAMIFKKGDDLPVSERARHAMQHFTRFGGRQEWEEDGDRCSMDDALSTVSVSRAAASLRNGTA</sequence>
<protein>
    <recommendedName>
        <fullName evidence="2">DUF6570 domain-containing protein</fullName>
    </recommendedName>
</protein>
<dbReference type="Proteomes" id="UP000041254">
    <property type="component" value="Unassembled WGS sequence"/>
</dbReference>
<feature type="region of interest" description="Disordered" evidence="1">
    <location>
        <begin position="1"/>
        <end position="69"/>
    </location>
</feature>
<organism evidence="3 4">
    <name type="scientific">Vitrella brassicaformis (strain CCMP3155)</name>
    <dbReference type="NCBI Taxonomy" id="1169540"/>
    <lineage>
        <taxon>Eukaryota</taxon>
        <taxon>Sar</taxon>
        <taxon>Alveolata</taxon>
        <taxon>Colpodellida</taxon>
        <taxon>Vitrellaceae</taxon>
        <taxon>Vitrella</taxon>
    </lineage>
</organism>
<accession>A0A0G4EHW4</accession>
<dbReference type="InParanoid" id="A0A0G4EHW4"/>
<name>A0A0G4EHW4_VITBC</name>
<dbReference type="AlphaFoldDB" id="A0A0G4EHW4"/>
<evidence type="ECO:0000256" key="1">
    <source>
        <dbReference type="SAM" id="MobiDB-lite"/>
    </source>
</evidence>
<dbReference type="InterPro" id="IPR046700">
    <property type="entry name" value="DUF6570"/>
</dbReference>
<feature type="domain" description="DUF6570" evidence="2">
    <location>
        <begin position="364"/>
        <end position="512"/>
    </location>
</feature>
<evidence type="ECO:0000259" key="2">
    <source>
        <dbReference type="Pfam" id="PF20209"/>
    </source>
</evidence>
<feature type="region of interest" description="Disordered" evidence="1">
    <location>
        <begin position="105"/>
        <end position="150"/>
    </location>
</feature>
<feature type="compositionally biased region" description="Basic and acidic residues" evidence="1">
    <location>
        <begin position="112"/>
        <end position="150"/>
    </location>
</feature>
<proteinExistence type="predicted"/>
<gene>
    <name evidence="3" type="ORF">Vbra_3810</name>
</gene>
<dbReference type="Pfam" id="PF20209">
    <property type="entry name" value="DUF6570"/>
    <property type="match status" value="1"/>
</dbReference>
<dbReference type="VEuPathDB" id="CryptoDB:Vbra_3810"/>
<dbReference type="EMBL" id="CDMY01000239">
    <property type="protein sequence ID" value="CEL95805.1"/>
    <property type="molecule type" value="Genomic_DNA"/>
</dbReference>